<dbReference type="RefSeq" id="WP_090022700.1">
    <property type="nucleotide sequence ID" value="NZ_FOVD01000001.1"/>
</dbReference>
<dbReference type="OrthoDB" id="767769at2"/>
<keyword evidence="1" id="KW-1133">Transmembrane helix</keyword>
<dbReference type="AlphaFoldDB" id="A0A1I4VRB8"/>
<sequence>MTVYSNAAALINRNNLNGLEMSLKICLAKKVLIFYAVLAPFIMIGSLYNLIDGIILQKSPTYRIGLFSVFGFVIMPFLLIVTFLKNKCEISGNGVKIGKIDYPFSDYHFSIREKELAFKDRPLTSLFKKKYDELVIQKKGTQEIILEKDLDVFQKDIENIRKALPA</sequence>
<dbReference type="Proteomes" id="UP000198769">
    <property type="component" value="Unassembled WGS sequence"/>
</dbReference>
<accession>A0A1I4VRB8</accession>
<feature type="transmembrane region" description="Helical" evidence="1">
    <location>
        <begin position="31"/>
        <end position="51"/>
    </location>
</feature>
<dbReference type="EMBL" id="FOVD01000001">
    <property type="protein sequence ID" value="SFN03526.1"/>
    <property type="molecule type" value="Genomic_DNA"/>
</dbReference>
<proteinExistence type="predicted"/>
<evidence type="ECO:0000313" key="3">
    <source>
        <dbReference type="Proteomes" id="UP000198769"/>
    </source>
</evidence>
<feature type="transmembrane region" description="Helical" evidence="1">
    <location>
        <begin position="63"/>
        <end position="84"/>
    </location>
</feature>
<protein>
    <submittedName>
        <fullName evidence="2">Uncharacterized protein</fullName>
    </submittedName>
</protein>
<keyword evidence="1" id="KW-0472">Membrane</keyword>
<evidence type="ECO:0000256" key="1">
    <source>
        <dbReference type="SAM" id="Phobius"/>
    </source>
</evidence>
<keyword evidence="3" id="KW-1185">Reference proteome</keyword>
<keyword evidence="1" id="KW-0812">Transmembrane</keyword>
<name>A0A1I4VRB8_CHROL</name>
<gene>
    <name evidence="2" type="ORF">SAMN05421594_0529</name>
</gene>
<reference evidence="3" key="1">
    <citation type="submission" date="2016-10" db="EMBL/GenBank/DDBJ databases">
        <authorList>
            <person name="Varghese N."/>
            <person name="Submissions S."/>
        </authorList>
    </citation>
    <scope>NUCLEOTIDE SEQUENCE [LARGE SCALE GENOMIC DNA]</scope>
    <source>
        <strain evidence="3">DSM 25575</strain>
    </source>
</reference>
<organism evidence="2 3">
    <name type="scientific">Chryseobacterium oleae</name>
    <dbReference type="NCBI Taxonomy" id="491207"/>
    <lineage>
        <taxon>Bacteria</taxon>
        <taxon>Pseudomonadati</taxon>
        <taxon>Bacteroidota</taxon>
        <taxon>Flavobacteriia</taxon>
        <taxon>Flavobacteriales</taxon>
        <taxon>Weeksellaceae</taxon>
        <taxon>Chryseobacterium group</taxon>
        <taxon>Chryseobacterium</taxon>
    </lineage>
</organism>
<evidence type="ECO:0000313" key="2">
    <source>
        <dbReference type="EMBL" id="SFN03526.1"/>
    </source>
</evidence>